<keyword evidence="3" id="KW-1185">Reference proteome</keyword>
<dbReference type="Proteomes" id="UP001205185">
    <property type="component" value="Unassembled WGS sequence"/>
</dbReference>
<protein>
    <recommendedName>
        <fullName evidence="1">DUF4180 domain-containing protein</fullName>
    </recommendedName>
</protein>
<dbReference type="RefSeq" id="WP_253885234.1">
    <property type="nucleotide sequence ID" value="NZ_BAAAVB010000006.1"/>
</dbReference>
<dbReference type="EMBL" id="JAMTCO010000002">
    <property type="protein sequence ID" value="MCP2268320.1"/>
    <property type="molecule type" value="Genomic_DNA"/>
</dbReference>
<sequence>MTTAENVLYVPADGPPLTGEQDALDIIGEAWGVEATVVVIPAERLDPNFFALSSGFAGALAGKFVNYRILLAVVGDISEHLERSGPLRDLKRETNRGRQFWLLDTLAEFTAKL</sequence>
<name>A0ABT1I6R6_9PSEU</name>
<evidence type="ECO:0000313" key="3">
    <source>
        <dbReference type="Proteomes" id="UP001205185"/>
    </source>
</evidence>
<dbReference type="Pfam" id="PF13788">
    <property type="entry name" value="DUF4180"/>
    <property type="match status" value="1"/>
</dbReference>
<reference evidence="2 3" key="1">
    <citation type="submission" date="2022-06" db="EMBL/GenBank/DDBJ databases">
        <title>Genomic Encyclopedia of Archaeal and Bacterial Type Strains, Phase II (KMG-II): from individual species to whole genera.</title>
        <authorList>
            <person name="Goeker M."/>
        </authorList>
    </citation>
    <scope>NUCLEOTIDE SEQUENCE [LARGE SCALE GENOMIC DNA]</scope>
    <source>
        <strain evidence="2 3">DSM 44255</strain>
    </source>
</reference>
<dbReference type="InterPro" id="IPR025438">
    <property type="entry name" value="DUF4180"/>
</dbReference>
<evidence type="ECO:0000313" key="2">
    <source>
        <dbReference type="EMBL" id="MCP2268320.1"/>
    </source>
</evidence>
<comment type="caution">
    <text evidence="2">The sequence shown here is derived from an EMBL/GenBank/DDBJ whole genome shotgun (WGS) entry which is preliminary data.</text>
</comment>
<organism evidence="2 3">
    <name type="scientific">Actinokineospora diospyrosa</name>
    <dbReference type="NCBI Taxonomy" id="103728"/>
    <lineage>
        <taxon>Bacteria</taxon>
        <taxon>Bacillati</taxon>
        <taxon>Actinomycetota</taxon>
        <taxon>Actinomycetes</taxon>
        <taxon>Pseudonocardiales</taxon>
        <taxon>Pseudonocardiaceae</taxon>
        <taxon>Actinokineospora</taxon>
    </lineage>
</organism>
<evidence type="ECO:0000259" key="1">
    <source>
        <dbReference type="Pfam" id="PF13788"/>
    </source>
</evidence>
<feature type="domain" description="DUF4180" evidence="1">
    <location>
        <begin position="4"/>
        <end position="113"/>
    </location>
</feature>
<accession>A0ABT1I6R6</accession>
<proteinExistence type="predicted"/>
<gene>
    <name evidence="2" type="ORF">LV75_000806</name>
</gene>